<feature type="compositionally biased region" description="Low complexity" evidence="1">
    <location>
        <begin position="154"/>
        <end position="167"/>
    </location>
</feature>
<feature type="region of interest" description="Disordered" evidence="1">
    <location>
        <begin position="17"/>
        <end position="183"/>
    </location>
</feature>
<dbReference type="OrthoDB" id="102964at2"/>
<feature type="compositionally biased region" description="Basic and acidic residues" evidence="1">
    <location>
        <begin position="290"/>
        <end position="307"/>
    </location>
</feature>
<evidence type="ECO:0008006" key="5">
    <source>
        <dbReference type="Google" id="ProtNLM"/>
    </source>
</evidence>
<feature type="compositionally biased region" description="Low complexity" evidence="1">
    <location>
        <begin position="96"/>
        <end position="136"/>
    </location>
</feature>
<feature type="compositionally biased region" description="Polar residues" evidence="1">
    <location>
        <begin position="141"/>
        <end position="153"/>
    </location>
</feature>
<dbReference type="Proteomes" id="UP000193553">
    <property type="component" value="Unassembled WGS sequence"/>
</dbReference>
<accession>A0A1X3E6E8</accession>
<feature type="compositionally biased region" description="Low complexity" evidence="1">
    <location>
        <begin position="17"/>
        <end position="52"/>
    </location>
</feature>
<proteinExistence type="predicted"/>
<gene>
    <name evidence="3" type="ORF">BSZ18_12915</name>
</gene>
<feature type="compositionally biased region" description="Polar residues" evidence="1">
    <location>
        <begin position="53"/>
        <end position="95"/>
    </location>
</feature>
<feature type="region of interest" description="Disordered" evidence="1">
    <location>
        <begin position="290"/>
        <end position="322"/>
    </location>
</feature>
<feature type="compositionally biased region" description="Polar residues" evidence="1">
    <location>
        <begin position="168"/>
        <end position="183"/>
    </location>
</feature>
<dbReference type="EMBL" id="NAFI01000166">
    <property type="protein sequence ID" value="OSJ12506.1"/>
    <property type="molecule type" value="Genomic_DNA"/>
</dbReference>
<dbReference type="AlphaFoldDB" id="A0A1X3E6E8"/>
<reference evidence="3 4" key="1">
    <citation type="submission" date="2017-03" db="EMBL/GenBank/DDBJ databases">
        <title>Whole genome sequences of fourteen strains of Bradyrhizobium canariense and one strain of Bradyrhizobium japonicum isolated from Lupinus (Papilionoideae: Genisteae) species in Algeria.</title>
        <authorList>
            <person name="Crovadore J."/>
            <person name="Chekireb D."/>
            <person name="Brachmann A."/>
            <person name="Chablais R."/>
            <person name="Cochard B."/>
            <person name="Lefort F."/>
        </authorList>
    </citation>
    <scope>NUCLEOTIDE SEQUENCE [LARGE SCALE GENOMIC DNA]</scope>
    <source>
        <strain evidence="3 4">UBMA195</strain>
    </source>
</reference>
<feature type="signal peptide" evidence="2">
    <location>
        <begin position="1"/>
        <end position="21"/>
    </location>
</feature>
<dbReference type="Pfam" id="PF06823">
    <property type="entry name" value="DUF1236"/>
    <property type="match status" value="2"/>
</dbReference>
<protein>
    <recommendedName>
        <fullName evidence="5">DUF1236 domain-containing protein</fullName>
    </recommendedName>
</protein>
<dbReference type="RefSeq" id="WP_085350356.1">
    <property type="nucleotide sequence ID" value="NZ_NAEX01000175.1"/>
</dbReference>
<keyword evidence="2" id="KW-0732">Signal</keyword>
<organism evidence="3 4">
    <name type="scientific">Bradyrhizobium canariense</name>
    <dbReference type="NCBI Taxonomy" id="255045"/>
    <lineage>
        <taxon>Bacteria</taxon>
        <taxon>Pseudomonadati</taxon>
        <taxon>Pseudomonadota</taxon>
        <taxon>Alphaproteobacteria</taxon>
        <taxon>Hyphomicrobiales</taxon>
        <taxon>Nitrobacteraceae</taxon>
        <taxon>Bradyrhizobium</taxon>
    </lineage>
</organism>
<dbReference type="Gene3D" id="3.10.450.160">
    <property type="entry name" value="inner membrane protein cigr"/>
    <property type="match status" value="2"/>
</dbReference>
<name>A0A1X3E6E8_9BRAD</name>
<dbReference type="InterPro" id="IPR009642">
    <property type="entry name" value="DUF1236"/>
</dbReference>
<comment type="caution">
    <text evidence="3">The sequence shown here is derived from an EMBL/GenBank/DDBJ whole genome shotgun (WGS) entry which is preliminary data.</text>
</comment>
<sequence>MNKRLFLATTAAVAIATSAFAQSSPSTSNSNPPSRQQDSTSTTPSTSPTNSSLGSAQSANPSTNSAQTQSPSSSGQTAAGQPSNSGTGTNTTQAPASNNSTNQAQTNQPSNQTTTPSNQAQTNSPSNTNTQTQSANPPAPGNNQAQSPAGSGSTNTAQQPNNQQNTADRSSNTNVNASVNINDQQRTRISTSISHLNVQPLNNVNFSLSVGTAVPRDVRLQPLPAEVVEVVPQYRGYNFVLVKDEIVIVEPSSYQIVAVLPYSGRSTAAAPARTEQRKVTFSDRDREVIRKHAKARSEARPVERERQTTGSTARTEIRRGERLPADVDVETFPEEVYRDAPSLREYRYINRDSRTYIVEPQERRVIEEID</sequence>
<evidence type="ECO:0000256" key="2">
    <source>
        <dbReference type="SAM" id="SignalP"/>
    </source>
</evidence>
<evidence type="ECO:0000313" key="3">
    <source>
        <dbReference type="EMBL" id="OSJ12506.1"/>
    </source>
</evidence>
<evidence type="ECO:0000313" key="4">
    <source>
        <dbReference type="Proteomes" id="UP000193553"/>
    </source>
</evidence>
<feature type="chain" id="PRO_5011182932" description="DUF1236 domain-containing protein" evidence="2">
    <location>
        <begin position="22"/>
        <end position="370"/>
    </location>
</feature>
<evidence type="ECO:0000256" key="1">
    <source>
        <dbReference type="SAM" id="MobiDB-lite"/>
    </source>
</evidence>